<evidence type="ECO:0000313" key="2">
    <source>
        <dbReference type="Proteomes" id="UP000199585"/>
    </source>
</evidence>
<dbReference type="InterPro" id="IPR035965">
    <property type="entry name" value="PAS-like_dom_sf"/>
</dbReference>
<protein>
    <submittedName>
        <fullName evidence="1">PAS fold</fullName>
    </submittedName>
</protein>
<dbReference type="SUPFAM" id="SSF55785">
    <property type="entry name" value="PYP-like sensor domain (PAS domain)"/>
    <property type="match status" value="1"/>
</dbReference>
<dbReference type="Proteomes" id="UP000199585">
    <property type="component" value="Unassembled WGS sequence"/>
</dbReference>
<sequence length="538" mass="59082">MDTMAQMLRYAAAVTLIGVGLFGLVQSLRLLTRGAPAIATRLPISATPVFLFDGATLVDASPTGAALIAQTAETMTDQAALFHVLQGPFPTLQHVCATLGVGARVVLHGARDPNLCLTVQAVDGLTRISLSAGDTAATSRMADLERASLMDELNLLRLIARETPQLIWREDATGALNWANAAYLSYADRMRPQGAQTMAHHGRVWPGERLFADVQPPDPGDPRTTGGRHALQLSGEKAEHWFEVTALPHDGSVIYYASDANATVRAEQAQRDFQQILSKTFAHLSTGLAIFNRKRQLVIFNPALLEMTGLPFGFLSARPSLDMVLDRLREMRKLPEPKHYPTWREQFSALEAAAHDGTYAERWDLTDGQTFRVTGRPHPDGALAFLFEDISAEVSLTRRFRSEIETSQAVMNALPDAVAVFSASNTLMLTNAAYDRIWQTDSDLQMTVHDLRGALRIWKMRAAPSPLWRDIEDFGRLRHDRPVLTDRLILTTGRRIDCEVSAIGGGMTLVRFTLPVDRMTDTARPVVLIGDAGRAAAS</sequence>
<keyword evidence="2" id="KW-1185">Reference proteome</keyword>
<accession>A0A1H8DZ18</accession>
<name>A0A1H8DZ18_9RHOB</name>
<proteinExistence type="predicted"/>
<gene>
    <name evidence="1" type="ORF">SAMN04488003_109110</name>
</gene>
<organism evidence="1 2">
    <name type="scientific">Loktanella fryxellensis</name>
    <dbReference type="NCBI Taxonomy" id="245187"/>
    <lineage>
        <taxon>Bacteria</taxon>
        <taxon>Pseudomonadati</taxon>
        <taxon>Pseudomonadota</taxon>
        <taxon>Alphaproteobacteria</taxon>
        <taxon>Rhodobacterales</taxon>
        <taxon>Roseobacteraceae</taxon>
        <taxon>Loktanella</taxon>
    </lineage>
</organism>
<dbReference type="STRING" id="245187.SAMN04488003_109110"/>
<dbReference type="EMBL" id="FOCI01000009">
    <property type="protein sequence ID" value="SEN12435.1"/>
    <property type="molecule type" value="Genomic_DNA"/>
</dbReference>
<dbReference type="Gene3D" id="3.30.450.20">
    <property type="entry name" value="PAS domain"/>
    <property type="match status" value="1"/>
</dbReference>
<evidence type="ECO:0000313" key="1">
    <source>
        <dbReference type="EMBL" id="SEN12435.1"/>
    </source>
</evidence>
<reference evidence="1 2" key="1">
    <citation type="submission" date="2016-10" db="EMBL/GenBank/DDBJ databases">
        <authorList>
            <person name="de Groot N.N."/>
        </authorList>
    </citation>
    <scope>NUCLEOTIDE SEQUENCE [LARGE SCALE GENOMIC DNA]</scope>
    <source>
        <strain evidence="1 2">DSM 16213</strain>
    </source>
</reference>
<dbReference type="AlphaFoldDB" id="A0A1H8DZ18"/>
<dbReference type="Pfam" id="PF12860">
    <property type="entry name" value="PAS_7"/>
    <property type="match status" value="1"/>
</dbReference>